<dbReference type="Pfam" id="PF00375">
    <property type="entry name" value="SDF"/>
    <property type="match status" value="1"/>
</dbReference>
<comment type="caution">
    <text evidence="10">The sequence shown here is derived from an EMBL/GenBank/DDBJ whole genome shotgun (WGS) entry which is preliminary data.</text>
</comment>
<evidence type="ECO:0000256" key="5">
    <source>
        <dbReference type="ARBA" id="ARBA00022692"/>
    </source>
</evidence>
<dbReference type="PATRIC" id="fig|39777.7.peg.741"/>
<evidence type="ECO:0000313" key="11">
    <source>
        <dbReference type="Proteomes" id="UP000070226"/>
    </source>
</evidence>
<feature type="transmembrane region" description="Helical" evidence="9">
    <location>
        <begin position="339"/>
        <end position="360"/>
    </location>
</feature>
<dbReference type="PANTHER" id="PTHR42865">
    <property type="entry name" value="PROTON/GLUTAMATE-ASPARTATE SYMPORTER"/>
    <property type="match status" value="1"/>
</dbReference>
<feature type="transmembrane region" description="Helical" evidence="9">
    <location>
        <begin position="122"/>
        <end position="143"/>
    </location>
</feature>
<keyword evidence="5 9" id="KW-0812">Transmembrane</keyword>
<feature type="transmembrane region" description="Helical" evidence="9">
    <location>
        <begin position="264"/>
        <end position="289"/>
    </location>
</feature>
<feature type="transmembrane region" description="Helical" evidence="9">
    <location>
        <begin position="189"/>
        <end position="206"/>
    </location>
</feature>
<sequence>MNIPFFTDYLMLSNSLSIGIIAVFVLALIGIYVLQRKGTSFGNLVIIGTIVGAVLGVAIQVIAGFPDDPSKVVYIKESTKWFSLVGGGFIDLIRMLVIPIVFISIVHVILHMEAGANLKKLVVAMVSTNLGMVAVAAIVGLILGNAFGLGQGFDIVESGKKIREIKPMVDTFRALIPSNPIQAAAETNVIGIVVFAIILGSVARLLKQTGTNNMEIFTKLFDELHQLISWVADFIIGLMPYGVVALLASTLATRGLQAILDMGLFVVLLYVGLLIMFVVQAILIASFGYNPITYFKKAKAPLLLAFTSRSSMGVLPLTVETLTKRLGVNATTANTVASFGTTAGMQGCAGVFPALVVVYISNVAGIPFDLTMYIMSVIVIAIGSVGIAGVPGTATMAASVSLSGTGLGAYFTSISPILAIDPLIDMGRTCLNVSGSLTNALVVDKIMGTIDKDAYNNPTQGEE</sequence>
<accession>A0A133S5D5</accession>
<dbReference type="GO" id="GO:0005886">
    <property type="term" value="C:plasma membrane"/>
    <property type="evidence" value="ECO:0007669"/>
    <property type="project" value="TreeGrafter"/>
</dbReference>
<evidence type="ECO:0000256" key="6">
    <source>
        <dbReference type="ARBA" id="ARBA00022989"/>
    </source>
</evidence>
<evidence type="ECO:0000313" key="10">
    <source>
        <dbReference type="EMBL" id="KXA64783.1"/>
    </source>
</evidence>
<dbReference type="GO" id="GO:0015184">
    <property type="term" value="F:L-cystine transmembrane transporter activity"/>
    <property type="evidence" value="ECO:0007669"/>
    <property type="project" value="TreeGrafter"/>
</dbReference>
<organism evidence="10">
    <name type="scientific">Veillonella atypica</name>
    <dbReference type="NCBI Taxonomy" id="39777"/>
    <lineage>
        <taxon>Bacteria</taxon>
        <taxon>Bacillati</taxon>
        <taxon>Bacillota</taxon>
        <taxon>Negativicutes</taxon>
        <taxon>Veillonellales</taxon>
        <taxon>Veillonellaceae</taxon>
        <taxon>Veillonella</taxon>
    </lineage>
</organism>
<comment type="similarity">
    <text evidence="2">Belongs to the dicarboxylate/amino acid:cation symporter (DAACS) (TC 2.A.23) family.</text>
</comment>
<feature type="transmembrane region" description="Helical" evidence="9">
    <location>
        <begin position="85"/>
        <end position="110"/>
    </location>
</feature>
<evidence type="ECO:0000256" key="7">
    <source>
        <dbReference type="ARBA" id="ARBA00023136"/>
    </source>
</evidence>
<dbReference type="InterPro" id="IPR036458">
    <property type="entry name" value="Na:dicarbo_symporter_sf"/>
</dbReference>
<keyword evidence="6 9" id="KW-1133">Transmembrane helix</keyword>
<dbReference type="PANTHER" id="PTHR42865:SF5">
    <property type="entry name" value="L-CYSTINE TRANSPORTER TCYP"/>
    <property type="match status" value="1"/>
</dbReference>
<evidence type="ECO:0000256" key="1">
    <source>
        <dbReference type="ARBA" id="ARBA00004141"/>
    </source>
</evidence>
<evidence type="ECO:0000256" key="9">
    <source>
        <dbReference type="SAM" id="Phobius"/>
    </source>
</evidence>
<comment type="subcellular location">
    <subcellularLocation>
        <location evidence="1">Membrane</location>
        <topology evidence="1">Multi-pass membrane protein</topology>
    </subcellularLocation>
</comment>
<feature type="transmembrane region" description="Helical" evidence="9">
    <location>
        <begin position="396"/>
        <end position="419"/>
    </location>
</feature>
<dbReference type="GO" id="GO:0015293">
    <property type="term" value="F:symporter activity"/>
    <property type="evidence" value="ECO:0007669"/>
    <property type="project" value="InterPro"/>
</dbReference>
<evidence type="ECO:0000256" key="3">
    <source>
        <dbReference type="ARBA" id="ARBA00022031"/>
    </source>
</evidence>
<feature type="transmembrane region" description="Helical" evidence="9">
    <location>
        <begin position="227"/>
        <end position="252"/>
    </location>
</feature>
<protein>
    <recommendedName>
        <fullName evidence="3">L-cystine uptake protein TcyP</fullName>
    </recommendedName>
    <alternativeName>
        <fullName evidence="8">Transporter of cystine TcyP</fullName>
    </alternativeName>
</protein>
<dbReference type="RefSeq" id="WP_005379686.1">
    <property type="nucleotide sequence ID" value="NZ_DBFVQV010000059.1"/>
</dbReference>
<dbReference type="PRINTS" id="PR00173">
    <property type="entry name" value="EDTRNSPORT"/>
</dbReference>
<feature type="transmembrane region" description="Helical" evidence="9">
    <location>
        <begin position="41"/>
        <end position="65"/>
    </location>
</feature>
<dbReference type="SUPFAM" id="SSF118215">
    <property type="entry name" value="Proton glutamate symport protein"/>
    <property type="match status" value="1"/>
</dbReference>
<dbReference type="EMBL" id="LRQT01000019">
    <property type="protein sequence ID" value="KXA64783.1"/>
    <property type="molecule type" value="Genomic_DNA"/>
</dbReference>
<dbReference type="STRING" id="39777.B7L28_08530"/>
<dbReference type="Proteomes" id="UP000070226">
    <property type="component" value="Unassembled WGS sequence"/>
</dbReference>
<dbReference type="Gene3D" id="1.10.3860.10">
    <property type="entry name" value="Sodium:dicarboxylate symporter"/>
    <property type="match status" value="1"/>
</dbReference>
<feature type="transmembrane region" description="Helical" evidence="9">
    <location>
        <begin position="372"/>
        <end position="390"/>
    </location>
</feature>
<name>A0A133S5D5_9FIRM</name>
<dbReference type="InterPro" id="IPR001991">
    <property type="entry name" value="Na-dicarboxylate_symporter"/>
</dbReference>
<evidence type="ECO:0000256" key="2">
    <source>
        <dbReference type="ARBA" id="ARBA00006148"/>
    </source>
</evidence>
<keyword evidence="4" id="KW-0813">Transport</keyword>
<evidence type="ECO:0000256" key="4">
    <source>
        <dbReference type="ARBA" id="ARBA00022448"/>
    </source>
</evidence>
<gene>
    <name evidence="10" type="ORF">HMPREF3233_00755</name>
</gene>
<evidence type="ECO:0000256" key="8">
    <source>
        <dbReference type="ARBA" id="ARBA00031293"/>
    </source>
</evidence>
<feature type="transmembrane region" description="Helical" evidence="9">
    <location>
        <begin position="12"/>
        <end position="34"/>
    </location>
</feature>
<dbReference type="AlphaFoldDB" id="A0A133S5D5"/>
<proteinExistence type="inferred from homology"/>
<reference evidence="10 11" key="1">
    <citation type="submission" date="2016-01" db="EMBL/GenBank/DDBJ databases">
        <authorList>
            <person name="Oliw E.H."/>
        </authorList>
    </citation>
    <scope>NUCLEOTIDE SEQUENCE [LARGE SCALE GENOMIC DNA]</scope>
    <source>
        <strain evidence="10 11">CMW7756B</strain>
    </source>
</reference>
<keyword evidence="7 9" id="KW-0472">Membrane</keyword>